<evidence type="ECO:0000313" key="1">
    <source>
        <dbReference type="EMBL" id="MDO6457636.1"/>
    </source>
</evidence>
<reference evidence="1" key="1">
    <citation type="submission" date="2023-07" db="EMBL/GenBank/DDBJ databases">
        <title>Genome content predicts the carbon catabolic preferences of heterotrophic bacteria.</title>
        <authorList>
            <person name="Gralka M."/>
        </authorList>
    </citation>
    <scope>NUCLEOTIDE SEQUENCE</scope>
    <source>
        <strain evidence="1">I2M02</strain>
    </source>
</reference>
<organism evidence="1 2">
    <name type="scientific">Celeribacter halophilus</name>
    <dbReference type="NCBI Taxonomy" id="576117"/>
    <lineage>
        <taxon>Bacteria</taxon>
        <taxon>Pseudomonadati</taxon>
        <taxon>Pseudomonadota</taxon>
        <taxon>Alphaproteobacteria</taxon>
        <taxon>Rhodobacterales</taxon>
        <taxon>Roseobacteraceae</taxon>
        <taxon>Celeribacter</taxon>
    </lineage>
</organism>
<dbReference type="EMBL" id="JAUOPJ010000008">
    <property type="protein sequence ID" value="MDO6457636.1"/>
    <property type="molecule type" value="Genomic_DNA"/>
</dbReference>
<accession>A0AAW7XVA4</accession>
<dbReference type="Proteomes" id="UP001169823">
    <property type="component" value="Unassembled WGS sequence"/>
</dbReference>
<proteinExistence type="predicted"/>
<comment type="caution">
    <text evidence="1">The sequence shown here is derived from an EMBL/GenBank/DDBJ whole genome shotgun (WGS) entry which is preliminary data.</text>
</comment>
<dbReference type="AlphaFoldDB" id="A0AAW7XVA4"/>
<sequence>MTHHMCWIWQRLHSLWLGEALSKAVARNRAAAEALGAVVKEMLEQ</sequence>
<evidence type="ECO:0000313" key="2">
    <source>
        <dbReference type="Proteomes" id="UP001169823"/>
    </source>
</evidence>
<name>A0AAW7XVA4_9RHOB</name>
<gene>
    <name evidence="1" type="ORF">Q4494_11150</name>
</gene>
<protein>
    <submittedName>
        <fullName evidence="1">Uncharacterized protein</fullName>
    </submittedName>
</protein>
<dbReference type="RefSeq" id="WP_303480041.1">
    <property type="nucleotide sequence ID" value="NZ_JAUOPJ010000008.1"/>
</dbReference>